<dbReference type="EMBL" id="CP004049">
    <property type="protein sequence ID" value="AGI85416.1"/>
    <property type="molecule type" value="Genomic_DNA"/>
</dbReference>
<organism evidence="1 2">
    <name type="scientific">Methanomethylophilus alvi (strain Mx1201)</name>
    <dbReference type="NCBI Taxonomy" id="1236689"/>
    <lineage>
        <taxon>Archaea</taxon>
        <taxon>Methanobacteriati</taxon>
        <taxon>Thermoplasmatota</taxon>
        <taxon>Thermoplasmata</taxon>
        <taxon>Methanomassiliicoccales</taxon>
        <taxon>Methanomethylophilaceae</taxon>
        <taxon>Methanomethylophilus</taxon>
    </lineage>
</organism>
<evidence type="ECO:0000313" key="1">
    <source>
        <dbReference type="EMBL" id="AGI85416.1"/>
    </source>
</evidence>
<proteinExistence type="predicted"/>
<dbReference type="AlphaFoldDB" id="M9SAT5"/>
<name>M9SAT5_METAX</name>
<dbReference type="InParanoid" id="M9SAT5"/>
<evidence type="ECO:0000313" key="2">
    <source>
        <dbReference type="Proteomes" id="UP000012672"/>
    </source>
</evidence>
<gene>
    <name evidence="1" type="ORF">MMALV_06770</name>
</gene>
<dbReference type="STRING" id="1236689.MMALV_06770"/>
<dbReference type="Proteomes" id="UP000012672">
    <property type="component" value="Chromosome"/>
</dbReference>
<accession>M9SAT5</accession>
<reference evidence="1 2" key="1">
    <citation type="journal article" date="2012" name="J. Bacteriol.">
        <title>Genome sequence of 'Candidatus Methanomethylophilus alvus' Mx1201, a methanogenic archaeon from the human gut belonging to a seventh order of methanogens.</title>
        <authorList>
            <person name="Borrel G."/>
            <person name="Harris H.M."/>
            <person name="Tottey W."/>
            <person name="Mihajlovski A."/>
            <person name="Parisot N."/>
            <person name="Peyretaillade E."/>
            <person name="Peyret P."/>
            <person name="Gribaldo S."/>
            <person name="O'Toole P.W."/>
            <person name="Brugere J.F."/>
        </authorList>
    </citation>
    <scope>NUCLEOTIDE SEQUENCE [LARGE SCALE GENOMIC DNA]</scope>
    <source>
        <strain evidence="1 2">Mx1201</strain>
    </source>
</reference>
<keyword evidence="2" id="KW-1185">Reference proteome</keyword>
<dbReference type="HOGENOM" id="CLU_3210575_0_0_2"/>
<protein>
    <submittedName>
        <fullName evidence="1">Uncharacterized protein</fullName>
    </submittedName>
</protein>
<sequence>MYIGVCKWCKEWRELVHTRNYWDDEIRICTDCLKNPIGHKGRAI</sequence>
<dbReference type="KEGG" id="max:MMALV_06770"/>